<evidence type="ECO:0000313" key="9">
    <source>
        <dbReference type="Proteomes" id="UP000680132"/>
    </source>
</evidence>
<evidence type="ECO:0000256" key="3">
    <source>
        <dbReference type="ARBA" id="ARBA00022692"/>
    </source>
</evidence>
<dbReference type="Pfam" id="PF03631">
    <property type="entry name" value="Virul_fac_BrkB"/>
    <property type="match status" value="1"/>
</dbReference>
<feature type="compositionally biased region" description="Basic and acidic residues" evidence="6">
    <location>
        <begin position="323"/>
        <end position="336"/>
    </location>
</feature>
<feature type="region of interest" description="Disordered" evidence="6">
    <location>
        <begin position="320"/>
        <end position="347"/>
    </location>
</feature>
<evidence type="ECO:0000256" key="5">
    <source>
        <dbReference type="ARBA" id="ARBA00023136"/>
    </source>
</evidence>
<dbReference type="AlphaFoldDB" id="A0A939QSD0"/>
<dbReference type="InterPro" id="IPR017039">
    <property type="entry name" value="Virul_fac_BrkB"/>
</dbReference>
<proteinExistence type="predicted"/>
<evidence type="ECO:0000313" key="8">
    <source>
        <dbReference type="EMBL" id="MBO3664686.1"/>
    </source>
</evidence>
<keyword evidence="3 7" id="KW-0812">Transmembrane</keyword>
<reference evidence="8" key="1">
    <citation type="submission" date="2021-03" db="EMBL/GenBank/DDBJ databases">
        <title>Microbacterium sp. nov., a novel actinobacterium isolated from cow dung.</title>
        <authorList>
            <person name="Zhang L."/>
        </authorList>
    </citation>
    <scope>NUCLEOTIDE SEQUENCE</scope>
    <source>
        <strain evidence="8">NEAU-LLB</strain>
    </source>
</reference>
<sequence length="347" mass="36743">MAGIIEKVKALIAWALVRKPVRAYLLYSEQKGPLLAAAVTYRALFSIAAAVLLSFSIAAVWLAGQRELFDALVSAVNNVIPGLVGKGEGYLVDPGVLLDQPAQFTITGIISLVALLFAAIGAVAALRDAIRITAGTTHQAVSPILLIVRDLLFALILAALIVAAAVTTFMGTALVTTLLEWVGISESGIAVFITRAIAIIVTLVLDAALIAIMFWMLSGMKASLRVVLPGAVIGAVGLIVLQQLSGLFVGGATRNPLLGTFAVLIALLLWVNLSVQVVLIACAYIIVGVNEQHDHLRERFGAETFAQRKVRRAESAVQTAVRELQEARDAEEKERASSPPGAQDPRD</sequence>
<keyword evidence="4 7" id="KW-1133">Transmembrane helix</keyword>
<protein>
    <submittedName>
        <fullName evidence="8">YihY/virulence factor BrkB family protein</fullName>
    </submittedName>
</protein>
<dbReference type="GO" id="GO:0005886">
    <property type="term" value="C:plasma membrane"/>
    <property type="evidence" value="ECO:0007669"/>
    <property type="project" value="UniProtKB-SubCell"/>
</dbReference>
<dbReference type="PANTHER" id="PTHR30213:SF1">
    <property type="entry name" value="INNER MEMBRANE PROTEIN YHJD"/>
    <property type="match status" value="1"/>
</dbReference>
<name>A0A939QSD0_9MICO</name>
<feature type="transmembrane region" description="Helical" evidence="7">
    <location>
        <begin position="147"/>
        <end position="169"/>
    </location>
</feature>
<keyword evidence="5 7" id="KW-0472">Membrane</keyword>
<organism evidence="8 9">
    <name type="scientific">Microbacterium stercoris</name>
    <dbReference type="NCBI Taxonomy" id="2820289"/>
    <lineage>
        <taxon>Bacteria</taxon>
        <taxon>Bacillati</taxon>
        <taxon>Actinomycetota</taxon>
        <taxon>Actinomycetes</taxon>
        <taxon>Micrococcales</taxon>
        <taxon>Microbacteriaceae</taxon>
        <taxon>Microbacterium</taxon>
    </lineage>
</organism>
<comment type="subcellular location">
    <subcellularLocation>
        <location evidence="1">Cell membrane</location>
        <topology evidence="1">Multi-pass membrane protein</topology>
    </subcellularLocation>
</comment>
<comment type="caution">
    <text evidence="8">The sequence shown here is derived from an EMBL/GenBank/DDBJ whole genome shotgun (WGS) entry which is preliminary data.</text>
</comment>
<feature type="transmembrane region" description="Helical" evidence="7">
    <location>
        <begin position="189"/>
        <end position="214"/>
    </location>
</feature>
<dbReference type="EMBL" id="JAGFOA010000006">
    <property type="protein sequence ID" value="MBO3664686.1"/>
    <property type="molecule type" value="Genomic_DNA"/>
</dbReference>
<evidence type="ECO:0000256" key="7">
    <source>
        <dbReference type="SAM" id="Phobius"/>
    </source>
</evidence>
<feature type="transmembrane region" description="Helical" evidence="7">
    <location>
        <begin position="104"/>
        <end position="126"/>
    </location>
</feature>
<evidence type="ECO:0000256" key="1">
    <source>
        <dbReference type="ARBA" id="ARBA00004651"/>
    </source>
</evidence>
<gene>
    <name evidence="8" type="ORF">J5V96_14400</name>
</gene>
<dbReference type="RefSeq" id="WP_208504577.1">
    <property type="nucleotide sequence ID" value="NZ_JAGFOA010000006.1"/>
</dbReference>
<keyword evidence="2" id="KW-1003">Cell membrane</keyword>
<evidence type="ECO:0000256" key="2">
    <source>
        <dbReference type="ARBA" id="ARBA00022475"/>
    </source>
</evidence>
<accession>A0A939QSD0</accession>
<dbReference type="PANTHER" id="PTHR30213">
    <property type="entry name" value="INNER MEMBRANE PROTEIN YHJD"/>
    <property type="match status" value="1"/>
</dbReference>
<feature type="transmembrane region" description="Helical" evidence="7">
    <location>
        <begin position="39"/>
        <end position="61"/>
    </location>
</feature>
<feature type="transmembrane region" description="Helical" evidence="7">
    <location>
        <begin position="226"/>
        <end position="249"/>
    </location>
</feature>
<feature type="transmembrane region" description="Helical" evidence="7">
    <location>
        <begin position="261"/>
        <end position="287"/>
    </location>
</feature>
<keyword evidence="9" id="KW-1185">Reference proteome</keyword>
<evidence type="ECO:0000256" key="4">
    <source>
        <dbReference type="ARBA" id="ARBA00022989"/>
    </source>
</evidence>
<dbReference type="Proteomes" id="UP000680132">
    <property type="component" value="Unassembled WGS sequence"/>
</dbReference>
<evidence type="ECO:0000256" key="6">
    <source>
        <dbReference type="SAM" id="MobiDB-lite"/>
    </source>
</evidence>